<feature type="chain" id="PRO_5042467358" evidence="1">
    <location>
        <begin position="22"/>
        <end position="393"/>
    </location>
</feature>
<proteinExistence type="predicted"/>
<evidence type="ECO:0000313" key="3">
    <source>
        <dbReference type="Proteomes" id="UP001297581"/>
    </source>
</evidence>
<dbReference type="RefSeq" id="WP_240592642.1">
    <property type="nucleotide sequence ID" value="NZ_JAKUDL010000014.1"/>
</dbReference>
<sequence length="393" mass="42982">MRKSTVAATIAALLASPGVWAEIQINGFASIVAGSSLDDDKSLYGYDSEIDFNQNTKFAIQVAADLGGGLRATAQLLSRGRNDYDVDFEWAYLSYDITDNLMLMAGRQRFNLYKYSDYIDVGYAYHWIMPPQGVYSLPFSSGEGVGLVYSTLWGDTDVGITYKYITSSIDDYVPSGTNVAPAPYSAKGHIVNLNFTTGDFEYGLNLGYVAELSYEYPDLIALAAAVDATGLFPAGTGDEILPIDDSASIIGVHAKYDPGSWFILAEYTSIDLDPSAFALQDSAFVSGGVRFDSITLHATYGWDENKPQYDAYDAMLPVYNAMPAPVQAQLAPLMAGTRMALETQQQDSYYYTLGMRWDFHPSAAFKLEYTDFTNDKGPASDGQLLLMGVDLVF</sequence>
<evidence type="ECO:0000256" key="1">
    <source>
        <dbReference type="SAM" id="SignalP"/>
    </source>
</evidence>
<organism evidence="2 3">
    <name type="scientific">Shewanella zhuhaiensis</name>
    <dbReference type="NCBI Taxonomy" id="2919576"/>
    <lineage>
        <taxon>Bacteria</taxon>
        <taxon>Pseudomonadati</taxon>
        <taxon>Pseudomonadota</taxon>
        <taxon>Gammaproteobacteria</taxon>
        <taxon>Alteromonadales</taxon>
        <taxon>Shewanellaceae</taxon>
        <taxon>Shewanella</taxon>
    </lineage>
</organism>
<dbReference type="Proteomes" id="UP001297581">
    <property type="component" value="Unassembled WGS sequence"/>
</dbReference>
<name>A0AAJ1BL27_9GAMM</name>
<comment type="caution">
    <text evidence="2">The sequence shown here is derived from an EMBL/GenBank/DDBJ whole genome shotgun (WGS) entry which is preliminary data.</text>
</comment>
<protein>
    <submittedName>
        <fullName evidence="2">Porin</fullName>
    </submittedName>
</protein>
<evidence type="ECO:0000313" key="2">
    <source>
        <dbReference type="EMBL" id="MCH4296682.1"/>
    </source>
</evidence>
<reference evidence="2 3" key="1">
    <citation type="submission" date="2022-02" db="EMBL/GenBank/DDBJ databases">
        <title>The genome sequence of Shewanella sp. 3B26.</title>
        <authorList>
            <person name="Du J."/>
        </authorList>
    </citation>
    <scope>NUCLEOTIDE SEQUENCE [LARGE SCALE GENOMIC DNA]</scope>
    <source>
        <strain evidence="2 3">3B26</strain>
    </source>
</reference>
<dbReference type="EMBL" id="JAKUDL010000014">
    <property type="protein sequence ID" value="MCH4296682.1"/>
    <property type="molecule type" value="Genomic_DNA"/>
</dbReference>
<gene>
    <name evidence="2" type="ORF">MJ923_20460</name>
</gene>
<dbReference type="InterPro" id="IPR023614">
    <property type="entry name" value="Porin_dom_sf"/>
</dbReference>
<dbReference type="AlphaFoldDB" id="A0AAJ1BL27"/>
<dbReference type="SUPFAM" id="SSF56935">
    <property type="entry name" value="Porins"/>
    <property type="match status" value="1"/>
</dbReference>
<dbReference type="Gene3D" id="2.40.160.10">
    <property type="entry name" value="Porin"/>
    <property type="match status" value="1"/>
</dbReference>
<accession>A0AAJ1BL27</accession>
<keyword evidence="3" id="KW-1185">Reference proteome</keyword>
<keyword evidence="1" id="KW-0732">Signal</keyword>
<feature type="signal peptide" evidence="1">
    <location>
        <begin position="1"/>
        <end position="21"/>
    </location>
</feature>